<keyword evidence="3" id="KW-1133">Transmembrane helix</keyword>
<dbReference type="AlphaFoldDB" id="A0A2G5EQL6"/>
<evidence type="ECO:0000256" key="1">
    <source>
        <dbReference type="ARBA" id="ARBA00004370"/>
    </source>
</evidence>
<evidence type="ECO:0000313" key="4">
    <source>
        <dbReference type="EMBL" id="PIA58021.1"/>
    </source>
</evidence>
<dbReference type="GO" id="GO:0005886">
    <property type="term" value="C:plasma membrane"/>
    <property type="evidence" value="ECO:0007669"/>
    <property type="project" value="TreeGrafter"/>
</dbReference>
<dbReference type="EMBL" id="KZ305022">
    <property type="protein sequence ID" value="PIA58021.1"/>
    <property type="molecule type" value="Genomic_DNA"/>
</dbReference>
<keyword evidence="5" id="KW-1185">Reference proteome</keyword>
<accession>A0A2G5EQL6</accession>
<feature type="transmembrane region" description="Helical" evidence="3">
    <location>
        <begin position="45"/>
        <end position="67"/>
    </location>
</feature>
<dbReference type="Proteomes" id="UP000230069">
    <property type="component" value="Unassembled WGS sequence"/>
</dbReference>
<reference evidence="4 5" key="1">
    <citation type="submission" date="2017-09" db="EMBL/GenBank/DDBJ databases">
        <title>WGS assembly of Aquilegia coerulea Goldsmith.</title>
        <authorList>
            <person name="Hodges S."/>
            <person name="Kramer E."/>
            <person name="Nordborg M."/>
            <person name="Tomkins J."/>
            <person name="Borevitz J."/>
            <person name="Derieg N."/>
            <person name="Yan J."/>
            <person name="Mihaltcheva S."/>
            <person name="Hayes R.D."/>
            <person name="Rokhsar D."/>
        </authorList>
    </citation>
    <scope>NUCLEOTIDE SEQUENCE [LARGE SCALE GENOMIC DNA]</scope>
    <source>
        <strain evidence="5">cv. Goldsmith</strain>
    </source>
</reference>
<gene>
    <name evidence="4" type="ORF">AQUCO_00500150v1</name>
</gene>
<protein>
    <submittedName>
        <fullName evidence="4">Uncharacterized protein</fullName>
    </submittedName>
</protein>
<evidence type="ECO:0000313" key="5">
    <source>
        <dbReference type="Proteomes" id="UP000230069"/>
    </source>
</evidence>
<dbReference type="PANTHER" id="PTHR31234">
    <property type="entry name" value="LATE EMBRYOGENESIS ABUNDANT (LEA) HYDROXYPROLINE-RICH GLYCOPROTEIN FAMILY"/>
    <property type="match status" value="1"/>
</dbReference>
<dbReference type="GO" id="GO:0098542">
    <property type="term" value="P:defense response to other organism"/>
    <property type="evidence" value="ECO:0007669"/>
    <property type="project" value="InterPro"/>
</dbReference>
<evidence type="ECO:0000256" key="2">
    <source>
        <dbReference type="ARBA" id="ARBA00023136"/>
    </source>
</evidence>
<dbReference type="STRING" id="218851.A0A2G5EQL6"/>
<evidence type="ECO:0000256" key="3">
    <source>
        <dbReference type="SAM" id="Phobius"/>
    </source>
</evidence>
<dbReference type="PANTHER" id="PTHR31234:SF68">
    <property type="entry name" value="EXPRESSED PROTEIN"/>
    <property type="match status" value="1"/>
</dbReference>
<sequence>MGTFVVQVPKVQIYRVPPPENAMFMERFRATEQQKRPCSIFVTKCFLFSVILVLILGICAALIYLAVRPQNPTFSVEHVLVKTIHSKRQQKNPEYHITLKSNNPNDRMNIDYDKGGSTSLSFKKHEIAKGNTPALHVDSHEDKDLVLVLSGSKAKLPSEIDKSLSGQEKKKTKLALSLSVKIPVKMQIWIVKLWSMDIVIECDLEVNTLSKDTRVLHQKCDAKV</sequence>
<name>A0A2G5EQL6_AQUCA</name>
<keyword evidence="3" id="KW-0812">Transmembrane</keyword>
<dbReference type="InParanoid" id="A0A2G5EQL6"/>
<keyword evidence="2 3" id="KW-0472">Membrane</keyword>
<proteinExistence type="predicted"/>
<organism evidence="4 5">
    <name type="scientific">Aquilegia coerulea</name>
    <name type="common">Rocky mountain columbine</name>
    <dbReference type="NCBI Taxonomy" id="218851"/>
    <lineage>
        <taxon>Eukaryota</taxon>
        <taxon>Viridiplantae</taxon>
        <taxon>Streptophyta</taxon>
        <taxon>Embryophyta</taxon>
        <taxon>Tracheophyta</taxon>
        <taxon>Spermatophyta</taxon>
        <taxon>Magnoliopsida</taxon>
        <taxon>Ranunculales</taxon>
        <taxon>Ranunculaceae</taxon>
        <taxon>Thalictroideae</taxon>
        <taxon>Aquilegia</taxon>
    </lineage>
</organism>
<dbReference type="OrthoDB" id="996955at2759"/>
<comment type="subcellular location">
    <subcellularLocation>
        <location evidence="1">Membrane</location>
    </subcellularLocation>
</comment>
<dbReference type="InterPro" id="IPR044839">
    <property type="entry name" value="NDR1-like"/>
</dbReference>